<gene>
    <name evidence="1" type="ORF">ANN_05890</name>
</gene>
<accession>A0ABQ8TC15</accession>
<reference evidence="1 2" key="1">
    <citation type="journal article" date="2022" name="Allergy">
        <title>Genome assembly and annotation of Periplaneta americana reveal a comprehensive cockroach allergen profile.</title>
        <authorList>
            <person name="Wang L."/>
            <person name="Xiong Q."/>
            <person name="Saelim N."/>
            <person name="Wang L."/>
            <person name="Nong W."/>
            <person name="Wan A.T."/>
            <person name="Shi M."/>
            <person name="Liu X."/>
            <person name="Cao Q."/>
            <person name="Hui J.H.L."/>
            <person name="Sookrung N."/>
            <person name="Leung T.F."/>
            <person name="Tungtrongchitr A."/>
            <person name="Tsui S.K.W."/>
        </authorList>
    </citation>
    <scope>NUCLEOTIDE SEQUENCE [LARGE SCALE GENOMIC DNA]</scope>
    <source>
        <strain evidence="1">PWHHKU_190912</strain>
    </source>
</reference>
<dbReference type="EMBL" id="JAJSOF020000011">
    <property type="protein sequence ID" value="KAJ4444101.1"/>
    <property type="molecule type" value="Genomic_DNA"/>
</dbReference>
<proteinExistence type="predicted"/>
<dbReference type="InterPro" id="IPR036397">
    <property type="entry name" value="RNaseH_sf"/>
</dbReference>
<dbReference type="PANTHER" id="PTHR47326">
    <property type="entry name" value="TRANSPOSABLE ELEMENT TC3 TRANSPOSASE-LIKE PROTEIN"/>
    <property type="match status" value="1"/>
</dbReference>
<evidence type="ECO:0000313" key="2">
    <source>
        <dbReference type="Proteomes" id="UP001148838"/>
    </source>
</evidence>
<organism evidence="1 2">
    <name type="scientific">Periplaneta americana</name>
    <name type="common">American cockroach</name>
    <name type="synonym">Blatta americana</name>
    <dbReference type="NCBI Taxonomy" id="6978"/>
    <lineage>
        <taxon>Eukaryota</taxon>
        <taxon>Metazoa</taxon>
        <taxon>Ecdysozoa</taxon>
        <taxon>Arthropoda</taxon>
        <taxon>Hexapoda</taxon>
        <taxon>Insecta</taxon>
        <taxon>Pterygota</taxon>
        <taxon>Neoptera</taxon>
        <taxon>Polyneoptera</taxon>
        <taxon>Dictyoptera</taxon>
        <taxon>Blattodea</taxon>
        <taxon>Blattoidea</taxon>
        <taxon>Blattidae</taxon>
        <taxon>Blattinae</taxon>
        <taxon>Periplaneta</taxon>
    </lineage>
</organism>
<comment type="caution">
    <text evidence="1">The sequence shown here is derived from an EMBL/GenBank/DDBJ whole genome shotgun (WGS) entry which is preliminary data.</text>
</comment>
<dbReference type="Gene3D" id="3.30.420.10">
    <property type="entry name" value="Ribonuclease H-like superfamily/Ribonuclease H"/>
    <property type="match status" value="1"/>
</dbReference>
<sequence>MADLCESGTCDADDAPRLHDDRRVYKCRRRVAGGMCVGGRRTARMIEEEPPKCYIPRSLDWQGWAGTVATSITGPNPLDFFLWGDMKRLVYEIPIDRAENLVARVVETAHVIRDNVSLFERRRHSIVRRYQLCNAFNGRQFEHHL</sequence>
<evidence type="ECO:0000313" key="1">
    <source>
        <dbReference type="EMBL" id="KAJ4444101.1"/>
    </source>
</evidence>
<dbReference type="PANTHER" id="PTHR47326:SF1">
    <property type="entry name" value="HTH PSQ-TYPE DOMAIN-CONTAINING PROTEIN"/>
    <property type="match status" value="1"/>
</dbReference>
<protein>
    <submittedName>
        <fullName evidence="1">Uncharacterized protein</fullName>
    </submittedName>
</protein>
<name>A0ABQ8TC15_PERAM</name>
<dbReference type="Proteomes" id="UP001148838">
    <property type="component" value="Unassembled WGS sequence"/>
</dbReference>
<keyword evidence="2" id="KW-1185">Reference proteome</keyword>